<sequence length="496" mass="50152">MGEQTFNISDENIEQHIITLFEKLECIRKESNSGDGGLSGRVPARLEVRTLSLWKAVVAECAASFLYVFIVCGAAGGAGVGASASAVLLSTALASGCAIATLTLCFANISGAHVNPTVSAALCVRRRVSPLRAALYVAAQCGGAIAGAAAIYGVSVPGYAGGLSASLPGGGGVPGAAWERLGAELVLSGLVAAAHFAAMERRWSGAAPALLGAAYCAASFVSMPSLNPARSLGPSFVLSRWESHWVCWVGGVGGGVACALLHEWGGRRGPRGGSSLASSPRDLDELDKPTFPSHHHYRHAPTYCAAAPRPDTAEPLYSGTKSLYCRSPPPARHGLHRSQSVYSKGSSATSGAASAAASGVASSAASAGPLVTAQSLVLRPPAHAHAHLSLAHNQNTHNAQRDPPYGTANGVRPGPAGAAVSERRESVYSGSGAGTGTVGSVGGGAGGARAGDAYGTYRAHAPHGHAYRATHAAHGAHATHAAHSPHTSPHALPDHY</sequence>
<dbReference type="PRINTS" id="PR00783">
    <property type="entry name" value="MINTRINSICP"/>
</dbReference>
<comment type="similarity">
    <text evidence="5">Belongs to the MIP/aquaporin (TC 1.A.8) family.</text>
</comment>
<evidence type="ECO:0000256" key="3">
    <source>
        <dbReference type="ARBA" id="ARBA00022989"/>
    </source>
</evidence>
<evidence type="ECO:0000256" key="2">
    <source>
        <dbReference type="ARBA" id="ARBA00022692"/>
    </source>
</evidence>
<protein>
    <submittedName>
        <fullName evidence="9">Neurogenic protein big brain</fullName>
    </submittedName>
</protein>
<feature type="region of interest" description="Disordered" evidence="6">
    <location>
        <begin position="327"/>
        <end position="349"/>
    </location>
</feature>
<feature type="region of interest" description="Disordered" evidence="6">
    <location>
        <begin position="469"/>
        <end position="496"/>
    </location>
</feature>
<feature type="transmembrane region" description="Helical" evidence="7">
    <location>
        <begin position="180"/>
        <end position="198"/>
    </location>
</feature>
<comment type="subcellular location">
    <subcellularLocation>
        <location evidence="1">Membrane</location>
        <topology evidence="1">Multi-pass membrane protein</topology>
    </subcellularLocation>
</comment>
<evidence type="ECO:0000256" key="6">
    <source>
        <dbReference type="SAM" id="MobiDB-lite"/>
    </source>
</evidence>
<accession>A0A7E5WF01</accession>
<feature type="region of interest" description="Disordered" evidence="6">
    <location>
        <begin position="395"/>
        <end position="444"/>
    </location>
</feature>
<evidence type="ECO:0000256" key="7">
    <source>
        <dbReference type="SAM" id="Phobius"/>
    </source>
</evidence>
<feature type="transmembrane region" description="Helical" evidence="7">
    <location>
        <begin position="205"/>
        <end position="223"/>
    </location>
</feature>
<feature type="transmembrane region" description="Helical" evidence="7">
    <location>
        <begin position="86"/>
        <end position="112"/>
    </location>
</feature>
<dbReference type="AlphaFoldDB" id="A0A7E5WF01"/>
<evidence type="ECO:0000256" key="1">
    <source>
        <dbReference type="ARBA" id="ARBA00004141"/>
    </source>
</evidence>
<dbReference type="Gene3D" id="1.20.1080.10">
    <property type="entry name" value="Glycerol uptake facilitator protein"/>
    <property type="match status" value="1"/>
</dbReference>
<feature type="transmembrane region" description="Helical" evidence="7">
    <location>
        <begin position="133"/>
        <end position="160"/>
    </location>
</feature>
<dbReference type="PANTHER" id="PTHR19139:SF268">
    <property type="entry name" value="NEUROGENIC PROTEIN BIG BRAIN"/>
    <property type="match status" value="1"/>
</dbReference>
<dbReference type="CTD" id="34330"/>
<dbReference type="KEGG" id="tnl:113502096"/>
<dbReference type="Proteomes" id="UP000322000">
    <property type="component" value="Chromosome 16"/>
</dbReference>
<keyword evidence="5" id="KW-0813">Transport</keyword>
<dbReference type="SUPFAM" id="SSF81338">
    <property type="entry name" value="Aquaporin-like"/>
    <property type="match status" value="1"/>
</dbReference>
<gene>
    <name evidence="9" type="primary">LOC113502096</name>
</gene>
<dbReference type="InterPro" id="IPR023271">
    <property type="entry name" value="Aquaporin-like"/>
</dbReference>
<dbReference type="InterPro" id="IPR034294">
    <property type="entry name" value="Aquaporin_transptr"/>
</dbReference>
<name>A0A7E5WF01_TRINI</name>
<dbReference type="GO" id="GO:0005886">
    <property type="term" value="C:plasma membrane"/>
    <property type="evidence" value="ECO:0007669"/>
    <property type="project" value="TreeGrafter"/>
</dbReference>
<feature type="compositionally biased region" description="Gly residues" evidence="6">
    <location>
        <begin position="431"/>
        <end position="444"/>
    </location>
</feature>
<dbReference type="OrthoDB" id="3222at2759"/>
<dbReference type="InParanoid" id="A0A7E5WF01"/>
<proteinExistence type="inferred from homology"/>
<dbReference type="GO" id="GO:0015250">
    <property type="term" value="F:water channel activity"/>
    <property type="evidence" value="ECO:0007669"/>
    <property type="project" value="TreeGrafter"/>
</dbReference>
<dbReference type="InterPro" id="IPR000425">
    <property type="entry name" value="MIP"/>
</dbReference>
<organism evidence="8 9">
    <name type="scientific">Trichoplusia ni</name>
    <name type="common">Cabbage looper</name>
    <dbReference type="NCBI Taxonomy" id="7111"/>
    <lineage>
        <taxon>Eukaryota</taxon>
        <taxon>Metazoa</taxon>
        <taxon>Ecdysozoa</taxon>
        <taxon>Arthropoda</taxon>
        <taxon>Hexapoda</taxon>
        <taxon>Insecta</taxon>
        <taxon>Pterygota</taxon>
        <taxon>Neoptera</taxon>
        <taxon>Endopterygota</taxon>
        <taxon>Lepidoptera</taxon>
        <taxon>Glossata</taxon>
        <taxon>Ditrysia</taxon>
        <taxon>Noctuoidea</taxon>
        <taxon>Noctuidae</taxon>
        <taxon>Plusiinae</taxon>
        <taxon>Trichoplusia</taxon>
    </lineage>
</organism>
<dbReference type="FunCoup" id="A0A7E5WF01">
    <property type="interactions" value="15"/>
</dbReference>
<dbReference type="RefSeq" id="XP_026739278.1">
    <property type="nucleotide sequence ID" value="XM_026883477.1"/>
</dbReference>
<feature type="transmembrane region" description="Helical" evidence="7">
    <location>
        <begin position="57"/>
        <end position="80"/>
    </location>
</feature>
<dbReference type="Pfam" id="PF00230">
    <property type="entry name" value="MIP"/>
    <property type="match status" value="1"/>
</dbReference>
<evidence type="ECO:0000313" key="9">
    <source>
        <dbReference type="RefSeq" id="XP_026739278.1"/>
    </source>
</evidence>
<dbReference type="PANTHER" id="PTHR19139">
    <property type="entry name" value="AQUAPORIN TRANSPORTER"/>
    <property type="match status" value="1"/>
</dbReference>
<evidence type="ECO:0000313" key="8">
    <source>
        <dbReference type="Proteomes" id="UP000322000"/>
    </source>
</evidence>
<keyword evidence="3 7" id="KW-1133">Transmembrane helix</keyword>
<evidence type="ECO:0000256" key="5">
    <source>
        <dbReference type="RuleBase" id="RU000477"/>
    </source>
</evidence>
<reference evidence="9" key="1">
    <citation type="submission" date="2025-08" db="UniProtKB">
        <authorList>
            <consortium name="RefSeq"/>
        </authorList>
    </citation>
    <scope>IDENTIFICATION</scope>
</reference>
<keyword evidence="2 5" id="KW-0812">Transmembrane</keyword>
<dbReference type="GeneID" id="113502096"/>
<evidence type="ECO:0000256" key="4">
    <source>
        <dbReference type="ARBA" id="ARBA00023136"/>
    </source>
</evidence>
<keyword evidence="4 7" id="KW-0472">Membrane</keyword>
<keyword evidence="8" id="KW-1185">Reference proteome</keyword>